<feature type="region of interest" description="Disordered" evidence="1">
    <location>
        <begin position="1"/>
        <end position="82"/>
    </location>
</feature>
<evidence type="ECO:0000313" key="3">
    <source>
        <dbReference type="Proteomes" id="UP001234178"/>
    </source>
</evidence>
<comment type="caution">
    <text evidence="2">The sequence shown here is derived from an EMBL/GenBank/DDBJ whole genome shotgun (WGS) entry which is preliminary data.</text>
</comment>
<evidence type="ECO:0000313" key="2">
    <source>
        <dbReference type="EMBL" id="KAK4007265.1"/>
    </source>
</evidence>
<feature type="region of interest" description="Disordered" evidence="1">
    <location>
        <begin position="213"/>
        <end position="238"/>
    </location>
</feature>
<dbReference type="Proteomes" id="UP001234178">
    <property type="component" value="Unassembled WGS sequence"/>
</dbReference>
<dbReference type="EMBL" id="JAOYFB010000002">
    <property type="protein sequence ID" value="KAK4007265.1"/>
    <property type="molecule type" value="Genomic_DNA"/>
</dbReference>
<gene>
    <name evidence="2" type="ORF">OUZ56_012425</name>
</gene>
<protein>
    <submittedName>
        <fullName evidence="2">Uncharacterized protein</fullName>
    </submittedName>
</protein>
<feature type="region of interest" description="Disordered" evidence="1">
    <location>
        <begin position="119"/>
        <end position="156"/>
    </location>
</feature>
<evidence type="ECO:0000256" key="1">
    <source>
        <dbReference type="SAM" id="MobiDB-lite"/>
    </source>
</evidence>
<accession>A0ABQ9Z375</accession>
<proteinExistence type="predicted"/>
<keyword evidence="3" id="KW-1185">Reference proteome</keyword>
<feature type="compositionally biased region" description="Basic and acidic residues" evidence="1">
    <location>
        <begin position="32"/>
        <end position="68"/>
    </location>
</feature>
<organism evidence="2 3">
    <name type="scientific">Daphnia magna</name>
    <dbReference type="NCBI Taxonomy" id="35525"/>
    <lineage>
        <taxon>Eukaryota</taxon>
        <taxon>Metazoa</taxon>
        <taxon>Ecdysozoa</taxon>
        <taxon>Arthropoda</taxon>
        <taxon>Crustacea</taxon>
        <taxon>Branchiopoda</taxon>
        <taxon>Diplostraca</taxon>
        <taxon>Cladocera</taxon>
        <taxon>Anomopoda</taxon>
        <taxon>Daphniidae</taxon>
        <taxon>Daphnia</taxon>
    </lineage>
</organism>
<name>A0ABQ9Z375_9CRUS</name>
<reference evidence="2 3" key="1">
    <citation type="journal article" date="2023" name="Nucleic Acids Res.">
        <title>The hologenome of Daphnia magna reveals possible DNA methylation and microbiome-mediated evolution of the host genome.</title>
        <authorList>
            <person name="Chaturvedi A."/>
            <person name="Li X."/>
            <person name="Dhandapani V."/>
            <person name="Marshall H."/>
            <person name="Kissane S."/>
            <person name="Cuenca-Cambronero M."/>
            <person name="Asole G."/>
            <person name="Calvet F."/>
            <person name="Ruiz-Romero M."/>
            <person name="Marangio P."/>
            <person name="Guigo R."/>
            <person name="Rago D."/>
            <person name="Mirbahai L."/>
            <person name="Eastwood N."/>
            <person name="Colbourne J.K."/>
            <person name="Zhou J."/>
            <person name="Mallon E."/>
            <person name="Orsini L."/>
        </authorList>
    </citation>
    <scope>NUCLEOTIDE SEQUENCE [LARGE SCALE GENOMIC DNA]</scope>
    <source>
        <strain evidence="2">LRV0_1</strain>
    </source>
</reference>
<sequence>MSSSSDPSASTASSSSSESGEARRPRHRYRDRSRSLDQSRSAGEEHHRSRYRSSDRSSGRSHSEDIHLDGSQPWNSQLPTEVDNVAALPPTKVFFLDRARSKKLRGWMSSLLKSTEAKKLRGPKTGPFHESSIEGAQGRRGFEGGDEGEEIGEPSVQAVGRGHAASLLRDYASSGEYFEADRSSFPGPSFGAQPLQPEGVRVAFWPILSEADGEGGFGRPEVEELEPSGHQDCFGSPF</sequence>
<feature type="compositionally biased region" description="Low complexity" evidence="1">
    <location>
        <begin position="1"/>
        <end position="19"/>
    </location>
</feature>